<accession>A0A0D2ZUI3</accession>
<comment type="subcellular location">
    <subcellularLocation>
        <location evidence="1">Plastid</location>
    </subcellularLocation>
</comment>
<reference evidence="7" key="1">
    <citation type="journal article" date="2014" name="Genome Biol.">
        <title>Transcriptome and methylome profiling reveals relics of genome dominance in the mesopolyploid Brassica oleracea.</title>
        <authorList>
            <person name="Parkin I.A."/>
            <person name="Koh C."/>
            <person name="Tang H."/>
            <person name="Robinson S.J."/>
            <person name="Kagale S."/>
            <person name="Clarke W.E."/>
            <person name="Town C.D."/>
            <person name="Nixon J."/>
            <person name="Krishnakumar V."/>
            <person name="Bidwell S.L."/>
            <person name="Denoeud F."/>
            <person name="Belcram H."/>
            <person name="Links M.G."/>
            <person name="Just J."/>
            <person name="Clarke C."/>
            <person name="Bender T."/>
            <person name="Huebert T."/>
            <person name="Mason A.S."/>
            <person name="Pires J.C."/>
            <person name="Barker G."/>
            <person name="Moore J."/>
            <person name="Walley P.G."/>
            <person name="Manoli S."/>
            <person name="Batley J."/>
            <person name="Edwards D."/>
            <person name="Nelson M.N."/>
            <person name="Wang X."/>
            <person name="Paterson A.H."/>
            <person name="King G."/>
            <person name="Bancroft I."/>
            <person name="Chalhoub B."/>
            <person name="Sharpe A.G."/>
        </authorList>
    </citation>
    <scope>NUCLEOTIDE SEQUENCE [LARGE SCALE GENOMIC DNA]</scope>
    <source>
        <strain evidence="7">cv. TO1000</strain>
    </source>
</reference>
<feature type="signal peptide" evidence="6">
    <location>
        <begin position="1"/>
        <end position="23"/>
    </location>
</feature>
<evidence type="ECO:0000313" key="7">
    <source>
        <dbReference type="EnsemblPlants" id="Bo01279s020.1"/>
    </source>
</evidence>
<sequence>MPWLHSKTLSFSILVSLPLPGRLEIISEGTMKVKSSVKKRCESCQTVKRRGIIYVICSSNPKHKQRQGYCSISHEGTIPTPLFSESFSNQEVVKLPSLTVSASLAPLLHKRPEPTTISGWRAGFASVLFKQGTLLWTILPLMEMTLVDG</sequence>
<dbReference type="InterPro" id="IPR035977">
    <property type="entry name" value="Ribosomal_bL36_sp"/>
</dbReference>
<dbReference type="EnsemblPlants" id="Bo01279s020.1">
    <property type="protein sequence ID" value="Bo01279s020.1"/>
    <property type="gene ID" value="Bo01279s020"/>
</dbReference>
<dbReference type="HAMAP" id="MF_00251">
    <property type="entry name" value="Ribosomal_bL36"/>
    <property type="match status" value="1"/>
</dbReference>
<dbReference type="Proteomes" id="UP000032141">
    <property type="component" value="Unassembled WGS sequence"/>
</dbReference>
<dbReference type="InterPro" id="IPR052010">
    <property type="entry name" value="Ribosomal_LSU_bL36"/>
</dbReference>
<dbReference type="PANTHER" id="PTHR18804:SF17">
    <property type="entry name" value="RIBOSOMAL PROTEIN"/>
    <property type="match status" value="1"/>
</dbReference>
<reference evidence="7" key="2">
    <citation type="submission" date="2015-06" db="UniProtKB">
        <authorList>
            <consortium name="EnsemblPlants"/>
        </authorList>
    </citation>
    <scope>IDENTIFICATION</scope>
</reference>
<evidence type="ECO:0000313" key="8">
    <source>
        <dbReference type="Proteomes" id="UP000032141"/>
    </source>
</evidence>
<evidence type="ECO:0000256" key="2">
    <source>
        <dbReference type="ARBA" id="ARBA00007645"/>
    </source>
</evidence>
<dbReference type="GO" id="GO:0003735">
    <property type="term" value="F:structural constituent of ribosome"/>
    <property type="evidence" value="ECO:0007669"/>
    <property type="project" value="InterPro"/>
</dbReference>
<evidence type="ECO:0000256" key="3">
    <source>
        <dbReference type="ARBA" id="ARBA00022980"/>
    </source>
</evidence>
<dbReference type="GO" id="GO:0009536">
    <property type="term" value="C:plastid"/>
    <property type="evidence" value="ECO:0007669"/>
    <property type="project" value="UniProtKB-SubCell"/>
</dbReference>
<keyword evidence="6" id="KW-0732">Signal</keyword>
<comment type="similarity">
    <text evidence="2 5">Belongs to the bacterial ribosomal protein bL36 family.</text>
</comment>
<evidence type="ECO:0000256" key="5">
    <source>
        <dbReference type="RuleBase" id="RU000570"/>
    </source>
</evidence>
<organism evidence="7 8">
    <name type="scientific">Brassica oleracea var. oleracea</name>
    <dbReference type="NCBI Taxonomy" id="109376"/>
    <lineage>
        <taxon>Eukaryota</taxon>
        <taxon>Viridiplantae</taxon>
        <taxon>Streptophyta</taxon>
        <taxon>Embryophyta</taxon>
        <taxon>Tracheophyta</taxon>
        <taxon>Spermatophyta</taxon>
        <taxon>Magnoliopsida</taxon>
        <taxon>eudicotyledons</taxon>
        <taxon>Gunneridae</taxon>
        <taxon>Pentapetalae</taxon>
        <taxon>rosids</taxon>
        <taxon>malvids</taxon>
        <taxon>Brassicales</taxon>
        <taxon>Brassicaceae</taxon>
        <taxon>Brassiceae</taxon>
        <taxon>Brassica</taxon>
    </lineage>
</organism>
<dbReference type="HOGENOM" id="CLU_146961_0_0_1"/>
<dbReference type="AlphaFoldDB" id="A0A0D2ZUI3"/>
<dbReference type="GO" id="GO:0006412">
    <property type="term" value="P:translation"/>
    <property type="evidence" value="ECO:0007669"/>
    <property type="project" value="InterPro"/>
</dbReference>
<dbReference type="PROSITE" id="PS00828">
    <property type="entry name" value="RIBOSOMAL_L36"/>
    <property type="match status" value="1"/>
</dbReference>
<name>A0A0D2ZUI3_BRAOL</name>
<dbReference type="NCBIfam" id="TIGR01022">
    <property type="entry name" value="rpmJ_bact"/>
    <property type="match status" value="1"/>
</dbReference>
<dbReference type="STRING" id="109376.A0A0D2ZUI3"/>
<dbReference type="PANTHER" id="PTHR18804">
    <property type="entry name" value="RIBOSOMAL PROTEIN"/>
    <property type="match status" value="1"/>
</dbReference>
<evidence type="ECO:0000256" key="4">
    <source>
        <dbReference type="ARBA" id="ARBA00023274"/>
    </source>
</evidence>
<dbReference type="Gramene" id="Bo01279s020.1">
    <property type="protein sequence ID" value="Bo01279s020.1"/>
    <property type="gene ID" value="Bo01279s020"/>
</dbReference>
<dbReference type="Pfam" id="PF00444">
    <property type="entry name" value="Ribosomal_L36"/>
    <property type="match status" value="1"/>
</dbReference>
<dbReference type="GO" id="GO:0005840">
    <property type="term" value="C:ribosome"/>
    <property type="evidence" value="ECO:0007669"/>
    <property type="project" value="UniProtKB-KW"/>
</dbReference>
<feature type="chain" id="PRO_5002256569" description="Ribosomal protein" evidence="6">
    <location>
        <begin position="24"/>
        <end position="149"/>
    </location>
</feature>
<dbReference type="SUPFAM" id="SSF57840">
    <property type="entry name" value="Ribosomal protein L36"/>
    <property type="match status" value="1"/>
</dbReference>
<keyword evidence="8" id="KW-1185">Reference proteome</keyword>
<dbReference type="eggNOG" id="KOG4122">
    <property type="taxonomic scope" value="Eukaryota"/>
</dbReference>
<keyword evidence="3 5" id="KW-0689">Ribosomal protein</keyword>
<evidence type="ECO:0000256" key="6">
    <source>
        <dbReference type="SAM" id="SignalP"/>
    </source>
</evidence>
<proteinExistence type="inferred from homology"/>
<keyword evidence="4 5" id="KW-0687">Ribonucleoprotein</keyword>
<protein>
    <recommendedName>
        <fullName evidence="5">Ribosomal protein</fullName>
    </recommendedName>
</protein>
<dbReference type="GO" id="GO:1990904">
    <property type="term" value="C:ribonucleoprotein complex"/>
    <property type="evidence" value="ECO:0007669"/>
    <property type="project" value="UniProtKB-KW"/>
</dbReference>
<evidence type="ECO:0000256" key="1">
    <source>
        <dbReference type="ARBA" id="ARBA00004474"/>
    </source>
</evidence>
<dbReference type="OMA" id="ESCQTVK"/>
<dbReference type="InterPro" id="IPR000473">
    <property type="entry name" value="Ribosomal_bL36"/>
</dbReference>